<evidence type="ECO:0000259" key="14">
    <source>
        <dbReference type="PROSITE" id="PS50112"/>
    </source>
</evidence>
<reference evidence="15 16" key="1">
    <citation type="submission" date="2019-07" db="EMBL/GenBank/DDBJ databases">
        <title>Cryptosporangium phraense sp. nov., isolated from plant litter.</title>
        <authorList>
            <person name="Suriyachadkun C."/>
        </authorList>
    </citation>
    <scope>NUCLEOTIDE SEQUENCE [LARGE SCALE GENOMIC DNA]</scope>
    <source>
        <strain evidence="15 16">A-T 5661</strain>
    </source>
</reference>
<evidence type="ECO:0000256" key="1">
    <source>
        <dbReference type="ARBA" id="ARBA00000085"/>
    </source>
</evidence>
<evidence type="ECO:0000256" key="12">
    <source>
        <dbReference type="ARBA" id="ARBA00023136"/>
    </source>
</evidence>
<dbReference type="GO" id="GO:0005524">
    <property type="term" value="F:ATP binding"/>
    <property type="evidence" value="ECO:0007669"/>
    <property type="project" value="UniProtKB-KW"/>
</dbReference>
<feature type="transmembrane region" description="Helical" evidence="13">
    <location>
        <begin position="287"/>
        <end position="308"/>
    </location>
</feature>
<dbReference type="CDD" id="cd00082">
    <property type="entry name" value="HisKA"/>
    <property type="match status" value="1"/>
</dbReference>
<feature type="transmembrane region" description="Helical" evidence="13">
    <location>
        <begin position="262"/>
        <end position="281"/>
    </location>
</feature>
<dbReference type="CDD" id="cd00130">
    <property type="entry name" value="PAS"/>
    <property type="match status" value="1"/>
</dbReference>
<keyword evidence="12 13" id="KW-0472">Membrane</keyword>
<dbReference type="GO" id="GO:0000156">
    <property type="term" value="F:phosphorelay response regulator activity"/>
    <property type="evidence" value="ECO:0007669"/>
    <property type="project" value="TreeGrafter"/>
</dbReference>
<keyword evidence="6 13" id="KW-0812">Transmembrane</keyword>
<dbReference type="Proteomes" id="UP000317982">
    <property type="component" value="Unassembled WGS sequence"/>
</dbReference>
<evidence type="ECO:0000256" key="8">
    <source>
        <dbReference type="ARBA" id="ARBA00022777"/>
    </source>
</evidence>
<dbReference type="PANTHER" id="PTHR42878:SF7">
    <property type="entry name" value="SENSOR HISTIDINE KINASE GLRK"/>
    <property type="match status" value="1"/>
</dbReference>
<dbReference type="Pfam" id="PF00512">
    <property type="entry name" value="HisKA"/>
    <property type="match status" value="1"/>
</dbReference>
<dbReference type="SUPFAM" id="SSF47384">
    <property type="entry name" value="Homodimeric domain of signal transducing histidine kinase"/>
    <property type="match status" value="1"/>
</dbReference>
<dbReference type="InterPro" id="IPR050351">
    <property type="entry name" value="BphY/WalK/GraS-like"/>
</dbReference>
<gene>
    <name evidence="15" type="ORF">FL583_37285</name>
</gene>
<dbReference type="RefSeq" id="WP_142709631.1">
    <property type="nucleotide sequence ID" value="NZ_VIRS01000051.1"/>
</dbReference>
<feature type="transmembrane region" description="Helical" evidence="13">
    <location>
        <begin position="57"/>
        <end position="74"/>
    </location>
</feature>
<dbReference type="SMART" id="SM00388">
    <property type="entry name" value="HisKA"/>
    <property type="match status" value="1"/>
</dbReference>
<feature type="transmembrane region" description="Helical" evidence="13">
    <location>
        <begin position="122"/>
        <end position="147"/>
    </location>
</feature>
<feature type="transmembrane region" description="Helical" evidence="13">
    <location>
        <begin position="80"/>
        <end position="101"/>
    </location>
</feature>
<dbReference type="GO" id="GO:0005886">
    <property type="term" value="C:plasma membrane"/>
    <property type="evidence" value="ECO:0007669"/>
    <property type="project" value="UniProtKB-SubCell"/>
</dbReference>
<feature type="non-terminal residue" evidence="15">
    <location>
        <position position="568"/>
    </location>
</feature>
<evidence type="ECO:0000256" key="11">
    <source>
        <dbReference type="ARBA" id="ARBA00023012"/>
    </source>
</evidence>
<evidence type="ECO:0000313" key="15">
    <source>
        <dbReference type="EMBL" id="TQS39940.1"/>
    </source>
</evidence>
<dbReference type="InterPro" id="IPR003661">
    <property type="entry name" value="HisK_dim/P_dom"/>
</dbReference>
<keyword evidence="5" id="KW-0808">Transferase</keyword>
<feature type="transmembrane region" description="Helical" evidence="13">
    <location>
        <begin position="234"/>
        <end position="250"/>
    </location>
</feature>
<evidence type="ECO:0000256" key="4">
    <source>
        <dbReference type="ARBA" id="ARBA00022475"/>
    </source>
</evidence>
<dbReference type="GO" id="GO:0007234">
    <property type="term" value="P:osmosensory signaling via phosphorelay pathway"/>
    <property type="evidence" value="ECO:0007669"/>
    <property type="project" value="TreeGrafter"/>
</dbReference>
<evidence type="ECO:0000256" key="7">
    <source>
        <dbReference type="ARBA" id="ARBA00022741"/>
    </source>
</evidence>
<proteinExistence type="predicted"/>
<feature type="transmembrane region" description="Helical" evidence="13">
    <location>
        <begin position="159"/>
        <end position="181"/>
    </location>
</feature>
<keyword evidence="16" id="KW-1185">Reference proteome</keyword>
<comment type="subcellular location">
    <subcellularLocation>
        <location evidence="2">Cell membrane</location>
        <topology evidence="2">Multi-pass membrane protein</topology>
    </subcellularLocation>
</comment>
<comment type="catalytic activity">
    <reaction evidence="1">
        <text>ATP + protein L-histidine = ADP + protein N-phospho-L-histidine.</text>
        <dbReference type="EC" id="2.7.13.3"/>
    </reaction>
</comment>
<evidence type="ECO:0000256" key="10">
    <source>
        <dbReference type="ARBA" id="ARBA00022989"/>
    </source>
</evidence>
<keyword evidence="9" id="KW-0067">ATP-binding</keyword>
<comment type="caution">
    <text evidence="15">The sequence shown here is derived from an EMBL/GenBank/DDBJ whole genome shotgun (WGS) entry which is preliminary data.</text>
</comment>
<dbReference type="GO" id="GO:0030295">
    <property type="term" value="F:protein kinase activator activity"/>
    <property type="evidence" value="ECO:0007669"/>
    <property type="project" value="TreeGrafter"/>
</dbReference>
<keyword evidence="11" id="KW-0902">Two-component regulatory system</keyword>
<sequence>MKFLGSLVTTLMFTAIYVAATVAGRVTVMDGTNLSMVWPAAGVAAAWFCARRSTRWVWMDVLALVAVTVVVNLATGASPAMAVVFVVANLTQIAVFVSLLARWRPRLWGAGGTEPLSRLGDLWALLAAAVVSTGCGAGLGSLGMWLLTDAYAASTTAVWLARNTASVLLIGVAGLRLGYLISQRSRRPGRRDTDTGGSAARVTARLSWRRAGEYAALIACSVAAYAAGFGYTKGLPLAFALIAVTVWAGVRLSTSFVIVHDLLLGTAAVLFTLHGTGPFAAIDSHPIRALIAQLFVAVVAVVGLALALGRDERAELIAELAAGKEAASRHAALMTTVIDAMADGLAVVDKSGHVVLRNPAASALLGGITSPEDRVTGSDHYGLFHLDGTPIADADLPYAQAMDGRQTHGGDILVRNVGVPDGRVLRFTATALPDEGGTRQAVVLFHDVTAERRHRDELASFAGVVAHDLLNPLTTVDGWSEAAADALQASPPHETVTEATECLTRVRRAAARMRGLINDLLAYTTARDATVAAAPVDLGSVVADIAIARTDAATAAGRRPPLFSIQDL</sequence>
<dbReference type="Gene3D" id="3.30.450.20">
    <property type="entry name" value="PAS domain"/>
    <property type="match status" value="1"/>
</dbReference>
<dbReference type="EC" id="2.7.13.3" evidence="3"/>
<dbReference type="InterPro" id="IPR035965">
    <property type="entry name" value="PAS-like_dom_sf"/>
</dbReference>
<keyword evidence="8" id="KW-0418">Kinase</keyword>
<dbReference type="InterPro" id="IPR007895">
    <property type="entry name" value="MASE1"/>
</dbReference>
<dbReference type="AlphaFoldDB" id="A0A545AFA1"/>
<feature type="transmembrane region" description="Helical" evidence="13">
    <location>
        <begin position="33"/>
        <end position="50"/>
    </location>
</feature>
<accession>A0A545AFA1</accession>
<evidence type="ECO:0000256" key="2">
    <source>
        <dbReference type="ARBA" id="ARBA00004651"/>
    </source>
</evidence>
<dbReference type="PROSITE" id="PS50112">
    <property type="entry name" value="PAS"/>
    <property type="match status" value="1"/>
</dbReference>
<dbReference type="Pfam" id="PF08448">
    <property type="entry name" value="PAS_4"/>
    <property type="match status" value="1"/>
</dbReference>
<keyword evidence="7" id="KW-0547">Nucleotide-binding</keyword>
<dbReference type="OrthoDB" id="5241402at2"/>
<organism evidence="15 16">
    <name type="scientific">Cryptosporangium phraense</name>
    <dbReference type="NCBI Taxonomy" id="2593070"/>
    <lineage>
        <taxon>Bacteria</taxon>
        <taxon>Bacillati</taxon>
        <taxon>Actinomycetota</taxon>
        <taxon>Actinomycetes</taxon>
        <taxon>Cryptosporangiales</taxon>
        <taxon>Cryptosporangiaceae</taxon>
        <taxon>Cryptosporangium</taxon>
    </lineage>
</organism>
<dbReference type="InParanoid" id="A0A545AFA1"/>
<evidence type="ECO:0000256" key="5">
    <source>
        <dbReference type="ARBA" id="ARBA00022679"/>
    </source>
</evidence>
<dbReference type="PANTHER" id="PTHR42878">
    <property type="entry name" value="TWO-COMPONENT HISTIDINE KINASE"/>
    <property type="match status" value="1"/>
</dbReference>
<dbReference type="GO" id="GO:0000155">
    <property type="term" value="F:phosphorelay sensor kinase activity"/>
    <property type="evidence" value="ECO:0007669"/>
    <property type="project" value="InterPro"/>
</dbReference>
<evidence type="ECO:0000256" key="13">
    <source>
        <dbReference type="SAM" id="Phobius"/>
    </source>
</evidence>
<dbReference type="EMBL" id="VIRS01000051">
    <property type="protein sequence ID" value="TQS39940.1"/>
    <property type="molecule type" value="Genomic_DNA"/>
</dbReference>
<dbReference type="Pfam" id="PF05231">
    <property type="entry name" value="MASE1"/>
    <property type="match status" value="1"/>
</dbReference>
<evidence type="ECO:0000313" key="16">
    <source>
        <dbReference type="Proteomes" id="UP000317982"/>
    </source>
</evidence>
<dbReference type="InterPro" id="IPR013656">
    <property type="entry name" value="PAS_4"/>
</dbReference>
<evidence type="ECO:0000256" key="9">
    <source>
        <dbReference type="ARBA" id="ARBA00022840"/>
    </source>
</evidence>
<name>A0A545AFA1_9ACTN</name>
<dbReference type="InterPro" id="IPR000014">
    <property type="entry name" value="PAS"/>
</dbReference>
<dbReference type="InterPro" id="IPR036097">
    <property type="entry name" value="HisK_dim/P_sf"/>
</dbReference>
<dbReference type="Gene3D" id="1.10.287.130">
    <property type="match status" value="1"/>
</dbReference>
<evidence type="ECO:0000256" key="3">
    <source>
        <dbReference type="ARBA" id="ARBA00012438"/>
    </source>
</evidence>
<keyword evidence="10 13" id="KW-1133">Transmembrane helix</keyword>
<keyword evidence="4" id="KW-1003">Cell membrane</keyword>
<protein>
    <recommendedName>
        <fullName evidence="3">histidine kinase</fullName>
        <ecNumber evidence="3">2.7.13.3</ecNumber>
    </recommendedName>
</protein>
<feature type="domain" description="PAS" evidence="14">
    <location>
        <begin position="330"/>
        <end position="366"/>
    </location>
</feature>
<evidence type="ECO:0000256" key="6">
    <source>
        <dbReference type="ARBA" id="ARBA00022692"/>
    </source>
</evidence>
<dbReference type="SUPFAM" id="SSF55785">
    <property type="entry name" value="PYP-like sensor domain (PAS domain)"/>
    <property type="match status" value="1"/>
</dbReference>